<name>I6ZK73_ENCRO</name>
<dbReference type="Proteomes" id="UP000010094">
    <property type="component" value="Chromosome IXa"/>
</dbReference>
<evidence type="ECO:0000256" key="1">
    <source>
        <dbReference type="ARBA" id="ARBA00022722"/>
    </source>
</evidence>
<dbReference type="GeneID" id="20521974"/>
<protein>
    <submittedName>
        <fullName evidence="6">Putative nucleic acid-binding protein</fullName>
    </submittedName>
</protein>
<keyword evidence="1" id="KW-0540">Nuclease</keyword>
<dbReference type="EMBL" id="CP003526">
    <property type="protein sequence ID" value="AFN83653.1"/>
    <property type="molecule type" value="Genomic_DNA"/>
</dbReference>
<evidence type="ECO:0000313" key="6">
    <source>
        <dbReference type="EMBL" id="AFN83653.1"/>
    </source>
</evidence>
<dbReference type="PANTHER" id="PTHR12814:SF2">
    <property type="entry name" value="RNA-BINDING PROTEIN NOB1"/>
    <property type="match status" value="1"/>
</dbReference>
<dbReference type="Gene3D" id="6.20.210.10">
    <property type="entry name" value="Nin one binding (NOB1), Zn-ribbon-like"/>
    <property type="match status" value="1"/>
</dbReference>
<dbReference type="Gene3D" id="3.40.50.1010">
    <property type="entry name" value="5'-nuclease"/>
    <property type="match status" value="1"/>
</dbReference>
<dbReference type="PANTHER" id="PTHR12814">
    <property type="entry name" value="RNA-BINDING PROTEIN NOB1"/>
    <property type="match status" value="1"/>
</dbReference>
<dbReference type="GO" id="GO:0004521">
    <property type="term" value="F:RNA endonuclease activity"/>
    <property type="evidence" value="ECO:0007669"/>
    <property type="project" value="TreeGrafter"/>
</dbReference>
<dbReference type="Pfam" id="PF08772">
    <property type="entry name" value="Zn_ribbon_NOB1"/>
    <property type="match status" value="1"/>
</dbReference>
<dbReference type="RefSeq" id="XP_009265150.1">
    <property type="nucleotide sequence ID" value="XM_009266875.1"/>
</dbReference>
<dbReference type="GO" id="GO:0016787">
    <property type="term" value="F:hydrolase activity"/>
    <property type="evidence" value="ECO:0007669"/>
    <property type="project" value="UniProtKB-KW"/>
</dbReference>
<keyword evidence="7" id="KW-1185">Reference proteome</keyword>
<evidence type="ECO:0000256" key="3">
    <source>
        <dbReference type="ARBA" id="ARBA00022801"/>
    </source>
</evidence>
<dbReference type="AlphaFoldDB" id="I6ZK73"/>
<evidence type="ECO:0000313" key="7">
    <source>
        <dbReference type="Proteomes" id="UP000010094"/>
    </source>
</evidence>
<dbReference type="HOGENOM" id="CLU_106416_0_0_1"/>
<accession>I6ZK73</accession>
<sequence length="225" mass="26360">MIAVIDTGYLIERLLPTEGLIRGYVTDSVINELKTAESRAYLEFLSFMIEVRNPSEEYVTKVKNDLRKEVNNLSDTDIDVVALTLELKDEVTEMWLGPESPEQEEVICFTNDNGIKNVLSRYSSYDDPEFSARKYKTRCYGCFSLFSENLDFCKKCGLRTLTRITVADTKNGEMMFFKKGYQYRKPRTLKNTRGVELRSADQREYIQHQKVMRSRMNRNRKEIDF</sequence>
<dbReference type="SUPFAM" id="SSF144206">
    <property type="entry name" value="NOB1 zinc finger-like"/>
    <property type="match status" value="1"/>
</dbReference>
<dbReference type="GO" id="GO:0030490">
    <property type="term" value="P:maturation of SSU-rRNA"/>
    <property type="evidence" value="ECO:0007669"/>
    <property type="project" value="TreeGrafter"/>
</dbReference>
<dbReference type="GO" id="GO:0046872">
    <property type="term" value="F:metal ion binding"/>
    <property type="evidence" value="ECO:0007669"/>
    <property type="project" value="UniProtKB-KW"/>
</dbReference>
<dbReference type="GO" id="GO:0030688">
    <property type="term" value="C:preribosome, small subunit precursor"/>
    <property type="evidence" value="ECO:0007669"/>
    <property type="project" value="TreeGrafter"/>
</dbReference>
<evidence type="ECO:0000256" key="2">
    <source>
        <dbReference type="ARBA" id="ARBA00022723"/>
    </source>
</evidence>
<dbReference type="KEGG" id="ero:EROM_090360"/>
<dbReference type="Pfam" id="PF17146">
    <property type="entry name" value="PIN_6"/>
    <property type="match status" value="1"/>
</dbReference>
<dbReference type="InterPro" id="IPR036283">
    <property type="entry name" value="NOB1_Zf-like_sf"/>
</dbReference>
<dbReference type="VEuPathDB" id="MicrosporidiaDB:EROM_090360"/>
<evidence type="ECO:0000259" key="5">
    <source>
        <dbReference type="Pfam" id="PF17146"/>
    </source>
</evidence>
<gene>
    <name evidence="6" type="ordered locus">EROM_090360</name>
</gene>
<dbReference type="OrthoDB" id="446759at2759"/>
<dbReference type="InterPro" id="IPR039907">
    <property type="entry name" value="NOB1"/>
</dbReference>
<dbReference type="InterPro" id="IPR033411">
    <property type="entry name" value="Ribonuclease_PIN"/>
</dbReference>
<reference evidence="6" key="1">
    <citation type="journal article" date="2012" name="Proc. Natl. Acad. Sci. U.S.A.">
        <title>Gain and loss of multiple functionally related, horizontally transferred genes in the reduced genomes of two microsporidian parasites.</title>
        <authorList>
            <person name="Pombert J.-F."/>
            <person name="Selman M."/>
            <person name="Burki F."/>
            <person name="Bardell F.T."/>
            <person name="Farinelli L."/>
            <person name="Solter L.F."/>
            <person name="Whitman D.W."/>
            <person name="Weiss L.M."/>
            <person name="Corradi N."/>
            <person name="Keeling P.J."/>
        </authorList>
    </citation>
    <scope>NUCLEOTIDE SEQUENCE [LARGE SCALE GENOMIC DNA]</scope>
    <source>
        <strain evidence="6">SJ-2008</strain>
    </source>
</reference>
<proteinExistence type="predicted"/>
<keyword evidence="2" id="KW-0479">Metal-binding</keyword>
<evidence type="ECO:0000259" key="4">
    <source>
        <dbReference type="Pfam" id="PF08772"/>
    </source>
</evidence>
<organism evidence="6 7">
    <name type="scientific">Encephalitozoon romaleae (strain SJ-2008)</name>
    <name type="common">Microsporidian parasite</name>
    <dbReference type="NCBI Taxonomy" id="1178016"/>
    <lineage>
        <taxon>Eukaryota</taxon>
        <taxon>Fungi</taxon>
        <taxon>Fungi incertae sedis</taxon>
        <taxon>Microsporidia</taxon>
        <taxon>Unikaryonidae</taxon>
        <taxon>Encephalitozoon</taxon>
    </lineage>
</organism>
<dbReference type="InterPro" id="IPR014881">
    <property type="entry name" value="NOB1_Zn-bd"/>
</dbReference>
<dbReference type="CDD" id="cd09876">
    <property type="entry name" value="PIN_Nob1-like"/>
    <property type="match status" value="1"/>
</dbReference>
<keyword evidence="3" id="KW-0378">Hydrolase</keyword>
<feature type="domain" description="Ribonuclease PIN" evidence="5">
    <location>
        <begin position="4"/>
        <end position="87"/>
    </location>
</feature>
<feature type="domain" description="Nin one binding (NOB1) Zn-ribbon-like" evidence="4">
    <location>
        <begin position="132"/>
        <end position="184"/>
    </location>
</feature>